<proteinExistence type="predicted"/>
<dbReference type="KEGG" id="bic:LMTR13_05745"/>
<name>A0A1B1UAR6_9BRAD</name>
<dbReference type="AlphaFoldDB" id="A0A1B1UAR6"/>
<evidence type="ECO:0000313" key="2">
    <source>
        <dbReference type="EMBL" id="ANV99755.1"/>
    </source>
</evidence>
<reference evidence="2 3" key="1">
    <citation type="submission" date="2016-07" db="EMBL/GenBank/DDBJ databases">
        <title>Complete genome sequence of Bradyrhizobium icense LMTR 13T, a potential inoculant strain isolated from lima bean (Phaseolus lunatus) in Peru.</title>
        <authorList>
            <person name="Ormeno-Orrillo E."/>
            <person name="Duran D."/>
            <person name="Rogel M.A."/>
            <person name="Rey L."/>
            <person name="Imperial J."/>
            <person name="Ruiz-Argueso T."/>
            <person name="Martinez-Romero E."/>
        </authorList>
    </citation>
    <scope>NUCLEOTIDE SEQUENCE [LARGE SCALE GENOMIC DNA]</scope>
    <source>
        <strain evidence="2 3">LMTR 13</strain>
    </source>
</reference>
<feature type="region of interest" description="Disordered" evidence="1">
    <location>
        <begin position="52"/>
        <end position="71"/>
    </location>
</feature>
<evidence type="ECO:0000256" key="1">
    <source>
        <dbReference type="SAM" id="MobiDB-lite"/>
    </source>
</evidence>
<organism evidence="2 3">
    <name type="scientific">Bradyrhizobium icense</name>
    <dbReference type="NCBI Taxonomy" id="1274631"/>
    <lineage>
        <taxon>Bacteria</taxon>
        <taxon>Pseudomonadati</taxon>
        <taxon>Pseudomonadota</taxon>
        <taxon>Alphaproteobacteria</taxon>
        <taxon>Hyphomicrobiales</taxon>
        <taxon>Nitrobacteraceae</taxon>
        <taxon>Bradyrhizobium</taxon>
    </lineage>
</organism>
<gene>
    <name evidence="2" type="ORF">LMTR13_05745</name>
</gene>
<keyword evidence="3" id="KW-1185">Reference proteome</keyword>
<accession>A0A1B1UAR6</accession>
<dbReference type="Proteomes" id="UP000092839">
    <property type="component" value="Chromosome"/>
</dbReference>
<protein>
    <submittedName>
        <fullName evidence="2">Uncharacterized protein</fullName>
    </submittedName>
</protein>
<evidence type="ECO:0000313" key="3">
    <source>
        <dbReference type="Proteomes" id="UP000092839"/>
    </source>
</evidence>
<dbReference type="EMBL" id="CP016428">
    <property type="protein sequence ID" value="ANV99755.1"/>
    <property type="molecule type" value="Genomic_DNA"/>
</dbReference>
<sequence length="71" mass="8076">MRNPAEECRVIAEMMTEERTRQDYLDLACTYEALARDQEARGWPWPTAGGLIGPAPLFVNDDPITTRPDRP</sequence>